<evidence type="ECO:0000256" key="4">
    <source>
        <dbReference type="ARBA" id="ARBA00023274"/>
    </source>
</evidence>
<dbReference type="InterPro" id="IPR043141">
    <property type="entry name" value="Ribosomal_uL10-like_sf"/>
</dbReference>
<evidence type="ECO:0000256" key="1">
    <source>
        <dbReference type="ARBA" id="ARBA00002633"/>
    </source>
</evidence>
<evidence type="ECO:0000256" key="5">
    <source>
        <dbReference type="ARBA" id="ARBA00035202"/>
    </source>
</evidence>
<keyword evidence="8" id="KW-1185">Reference proteome</keyword>
<keyword evidence="6" id="KW-0694">RNA-binding</keyword>
<dbReference type="HAMAP" id="MF_00362">
    <property type="entry name" value="Ribosomal_uL10"/>
    <property type="match status" value="1"/>
</dbReference>
<dbReference type="CDD" id="cd05797">
    <property type="entry name" value="Ribosomal_L10"/>
    <property type="match status" value="1"/>
</dbReference>
<gene>
    <name evidence="6 7" type="primary">rplJ</name>
    <name evidence="7" type="ORF">GCM10022278_32440</name>
</gene>
<evidence type="ECO:0000313" key="7">
    <source>
        <dbReference type="EMBL" id="GAA3972620.1"/>
    </source>
</evidence>
<comment type="function">
    <text evidence="1 6">Forms part of the ribosomal stalk, playing a central role in the interaction of the ribosome with GTP-bound translation factors.</text>
</comment>
<sequence>MAIRFQTKKEIVAEVNETASKALSLVIADYRGVTSNDMASLRAKARAENVNLRVVRNTLARRAVEGTEYACAVEAFTGPSILAFSMEDPGAAARLCKDFAKTNEKFEVRGLAVGGEFLGADQIDRLAKLPTRDQALSMVMAVMLAPITKLAMTLNDIPGQVTRVVAAVRDQKREAA</sequence>
<accession>A0ABP7PZF8</accession>
<evidence type="ECO:0000256" key="2">
    <source>
        <dbReference type="ARBA" id="ARBA00008889"/>
    </source>
</evidence>
<comment type="subunit">
    <text evidence="6">Part of the ribosomal stalk of the 50S ribosomal subunit. The N-terminus interacts with L11 and the large rRNA to form the base of the stalk. The C-terminus forms an elongated spine to which L12 dimers bind in a sequential fashion forming a multimeric L10(L12)X complex.</text>
</comment>
<dbReference type="Gene3D" id="3.30.70.1730">
    <property type="match status" value="1"/>
</dbReference>
<dbReference type="SUPFAM" id="SSF160369">
    <property type="entry name" value="Ribosomal protein L10-like"/>
    <property type="match status" value="1"/>
</dbReference>
<keyword evidence="3 6" id="KW-0689">Ribosomal protein</keyword>
<dbReference type="Pfam" id="PF00466">
    <property type="entry name" value="Ribosomal_L10"/>
    <property type="match status" value="1"/>
</dbReference>
<comment type="caution">
    <text evidence="7">The sequence shown here is derived from an EMBL/GenBank/DDBJ whole genome shotgun (WGS) entry which is preliminary data.</text>
</comment>
<dbReference type="PANTHER" id="PTHR11560">
    <property type="entry name" value="39S RIBOSOMAL PROTEIN L10, MITOCHONDRIAL"/>
    <property type="match status" value="1"/>
</dbReference>
<name>A0ABP7PZF8_9GAMM</name>
<dbReference type="GO" id="GO:0005840">
    <property type="term" value="C:ribosome"/>
    <property type="evidence" value="ECO:0007669"/>
    <property type="project" value="UniProtKB-KW"/>
</dbReference>
<dbReference type="Gene3D" id="6.10.250.290">
    <property type="match status" value="1"/>
</dbReference>
<dbReference type="InterPro" id="IPR047865">
    <property type="entry name" value="Ribosomal_uL10_bac_type"/>
</dbReference>
<dbReference type="EMBL" id="BAABBO010000015">
    <property type="protein sequence ID" value="GAA3972620.1"/>
    <property type="molecule type" value="Genomic_DNA"/>
</dbReference>
<organism evidence="7 8">
    <name type="scientific">Allohahella marinimesophila</name>
    <dbReference type="NCBI Taxonomy" id="1054972"/>
    <lineage>
        <taxon>Bacteria</taxon>
        <taxon>Pseudomonadati</taxon>
        <taxon>Pseudomonadota</taxon>
        <taxon>Gammaproteobacteria</taxon>
        <taxon>Oceanospirillales</taxon>
        <taxon>Hahellaceae</taxon>
        <taxon>Allohahella</taxon>
    </lineage>
</organism>
<dbReference type="NCBIfam" id="NF000955">
    <property type="entry name" value="PRK00099.1-1"/>
    <property type="match status" value="1"/>
</dbReference>
<keyword evidence="6" id="KW-0699">rRNA-binding</keyword>
<evidence type="ECO:0000313" key="8">
    <source>
        <dbReference type="Proteomes" id="UP001501337"/>
    </source>
</evidence>
<protein>
    <recommendedName>
        <fullName evidence="5 6">Large ribosomal subunit protein uL10</fullName>
    </recommendedName>
</protein>
<evidence type="ECO:0000256" key="3">
    <source>
        <dbReference type="ARBA" id="ARBA00022980"/>
    </source>
</evidence>
<keyword evidence="4 6" id="KW-0687">Ribonucleoprotein</keyword>
<dbReference type="InterPro" id="IPR001790">
    <property type="entry name" value="Ribosomal_uL10"/>
</dbReference>
<proteinExistence type="inferred from homology"/>
<dbReference type="InterPro" id="IPR022973">
    <property type="entry name" value="Ribosomal_uL10_bac"/>
</dbReference>
<dbReference type="Proteomes" id="UP001501337">
    <property type="component" value="Unassembled WGS sequence"/>
</dbReference>
<reference evidence="8" key="1">
    <citation type="journal article" date="2019" name="Int. J. Syst. Evol. Microbiol.">
        <title>The Global Catalogue of Microorganisms (GCM) 10K type strain sequencing project: providing services to taxonomists for standard genome sequencing and annotation.</title>
        <authorList>
            <consortium name="The Broad Institute Genomics Platform"/>
            <consortium name="The Broad Institute Genome Sequencing Center for Infectious Disease"/>
            <person name="Wu L."/>
            <person name="Ma J."/>
        </authorList>
    </citation>
    <scope>NUCLEOTIDE SEQUENCE [LARGE SCALE GENOMIC DNA]</scope>
    <source>
        <strain evidence="8">JCM 17555</strain>
    </source>
</reference>
<comment type="similarity">
    <text evidence="2 6">Belongs to the universal ribosomal protein uL10 family.</text>
</comment>
<evidence type="ECO:0000256" key="6">
    <source>
        <dbReference type="HAMAP-Rule" id="MF_00362"/>
    </source>
</evidence>